<dbReference type="CAZy" id="GT4">
    <property type="family name" value="Glycosyltransferase Family 4"/>
</dbReference>
<evidence type="ECO:0000259" key="1">
    <source>
        <dbReference type="Pfam" id="PF00534"/>
    </source>
</evidence>
<dbReference type="PANTHER" id="PTHR12526:SF637">
    <property type="entry name" value="GLYCOSYLTRANSFERASE EPSF-RELATED"/>
    <property type="match status" value="1"/>
</dbReference>
<dbReference type="RefSeq" id="WP_011938589.1">
    <property type="nucleotide sequence ID" value="NC_009483.1"/>
</dbReference>
<dbReference type="InterPro" id="IPR001296">
    <property type="entry name" value="Glyco_trans_1"/>
</dbReference>
<organism evidence="3 4">
    <name type="scientific">Geotalea uraniireducens (strain Rf4)</name>
    <name type="common">Geobacter uraniireducens</name>
    <dbReference type="NCBI Taxonomy" id="351605"/>
    <lineage>
        <taxon>Bacteria</taxon>
        <taxon>Pseudomonadati</taxon>
        <taxon>Thermodesulfobacteriota</taxon>
        <taxon>Desulfuromonadia</taxon>
        <taxon>Geobacterales</taxon>
        <taxon>Geobacteraceae</taxon>
        <taxon>Geotalea</taxon>
    </lineage>
</organism>
<feature type="domain" description="Glycosyltransferase subfamily 4-like N-terminal" evidence="2">
    <location>
        <begin position="18"/>
        <end position="184"/>
    </location>
</feature>
<dbReference type="Pfam" id="PF13579">
    <property type="entry name" value="Glyco_trans_4_4"/>
    <property type="match status" value="1"/>
</dbReference>
<name>A5GEM8_GEOUR</name>
<dbReference type="InterPro" id="IPR028098">
    <property type="entry name" value="Glyco_trans_4-like_N"/>
</dbReference>
<keyword evidence="4" id="KW-1185">Reference proteome</keyword>
<accession>A5GEM8</accession>
<evidence type="ECO:0000313" key="4">
    <source>
        <dbReference type="Proteomes" id="UP000006695"/>
    </source>
</evidence>
<dbReference type="GO" id="GO:0016757">
    <property type="term" value="F:glycosyltransferase activity"/>
    <property type="evidence" value="ECO:0007669"/>
    <property type="project" value="InterPro"/>
</dbReference>
<evidence type="ECO:0000313" key="3">
    <source>
        <dbReference type="EMBL" id="ABQ25883.1"/>
    </source>
</evidence>
<dbReference type="Pfam" id="PF00534">
    <property type="entry name" value="Glycos_transf_1"/>
    <property type="match status" value="1"/>
</dbReference>
<dbReference type="SUPFAM" id="SSF53756">
    <property type="entry name" value="UDP-Glycosyltransferase/glycogen phosphorylase"/>
    <property type="match status" value="1"/>
</dbReference>
<dbReference type="Proteomes" id="UP000006695">
    <property type="component" value="Chromosome"/>
</dbReference>
<dbReference type="STRING" id="351605.Gura_1688"/>
<dbReference type="EMBL" id="CP000698">
    <property type="protein sequence ID" value="ABQ25883.1"/>
    <property type="molecule type" value="Genomic_DNA"/>
</dbReference>
<dbReference type="AlphaFoldDB" id="A5GEM8"/>
<proteinExistence type="predicted"/>
<gene>
    <name evidence="3" type="ordered locus">Gura_1688</name>
</gene>
<sequence>MKSNILHILPSFGPKSFGIGPVALNLLREQRELGFDARIWCLDLDNEADLRWDVFSRELPDTSIQIFPRSWPTLFRYSLAMERAVSSDTGRNISIVHQHGIWSGISRTTNIMRQRYGTPTIVAPHGSIEGWALNKSWWKKRLALAFYERKNLQSASCLHACSHQEVAGFREFGLSNPVAVIPNGISMSWLKSEGNGIAFRRQFGIPESKRILLYLSRITPVKGLPMLIQAIGSMKQQMTDWVLVLAGADEFGHLKEIQQAVLNADLQHSVMFTGMLMGQIKRDAFSAADLLVLPTFRENFGIVVAEALGAGVPVITTNGAPWEDLVTHGCGWWTEISADALAVALKAAFSKTSKELKTMGERGRELVSTRYTWTISAQMTIELYEWLLGHKEKPMFLVTD</sequence>
<reference evidence="3 4" key="1">
    <citation type="submission" date="2007-05" db="EMBL/GenBank/DDBJ databases">
        <title>Complete sequence of Geobacter uraniireducens Rf4.</title>
        <authorList>
            <consortium name="US DOE Joint Genome Institute"/>
            <person name="Copeland A."/>
            <person name="Lucas S."/>
            <person name="Lapidus A."/>
            <person name="Barry K."/>
            <person name="Detter J.C."/>
            <person name="Glavina del Rio T."/>
            <person name="Hammon N."/>
            <person name="Israni S."/>
            <person name="Dalin E."/>
            <person name="Tice H."/>
            <person name="Pitluck S."/>
            <person name="Chertkov O."/>
            <person name="Brettin T."/>
            <person name="Bruce D."/>
            <person name="Han C."/>
            <person name="Schmutz J."/>
            <person name="Larimer F."/>
            <person name="Land M."/>
            <person name="Hauser L."/>
            <person name="Kyrpides N."/>
            <person name="Mikhailova N."/>
            <person name="Shelobolina E."/>
            <person name="Aklujkar M."/>
            <person name="Lovley D."/>
            <person name="Richardson P."/>
        </authorList>
    </citation>
    <scope>NUCLEOTIDE SEQUENCE [LARGE SCALE GENOMIC DNA]</scope>
    <source>
        <strain evidence="3 4">Rf4</strain>
    </source>
</reference>
<dbReference type="PANTHER" id="PTHR12526">
    <property type="entry name" value="GLYCOSYLTRANSFERASE"/>
    <property type="match status" value="1"/>
</dbReference>
<keyword evidence="3" id="KW-0808">Transferase</keyword>
<dbReference type="KEGG" id="gur:Gura_1688"/>
<dbReference type="Gene3D" id="3.40.50.2000">
    <property type="entry name" value="Glycogen Phosphorylase B"/>
    <property type="match status" value="2"/>
</dbReference>
<feature type="domain" description="Glycosyl transferase family 1" evidence="1">
    <location>
        <begin position="199"/>
        <end position="365"/>
    </location>
</feature>
<dbReference type="HOGENOM" id="CLU_009583_2_1_7"/>
<protein>
    <submittedName>
        <fullName evidence="3">Glycosyl transferase, group 1</fullName>
    </submittedName>
</protein>
<evidence type="ECO:0000259" key="2">
    <source>
        <dbReference type="Pfam" id="PF13579"/>
    </source>
</evidence>